<proteinExistence type="predicted"/>
<protein>
    <submittedName>
        <fullName evidence="1">Uncharacterized protein</fullName>
    </submittedName>
</protein>
<dbReference type="RefSeq" id="WP_184698534.1">
    <property type="nucleotide sequence ID" value="NZ_BAABEG010000001.1"/>
</dbReference>
<comment type="caution">
    <text evidence="1">The sequence shown here is derived from an EMBL/GenBank/DDBJ whole genome shotgun (WGS) entry which is preliminary data.</text>
</comment>
<dbReference type="Proteomes" id="UP000536262">
    <property type="component" value="Unassembled WGS sequence"/>
</dbReference>
<dbReference type="AlphaFoldDB" id="A0A7X0KJX2"/>
<keyword evidence="2" id="KW-1185">Reference proteome</keyword>
<organism evidence="1 2">
    <name type="scientific">Aminobacter aganoensis</name>
    <dbReference type="NCBI Taxonomy" id="83264"/>
    <lineage>
        <taxon>Bacteria</taxon>
        <taxon>Pseudomonadati</taxon>
        <taxon>Pseudomonadota</taxon>
        <taxon>Alphaproteobacteria</taxon>
        <taxon>Hyphomicrobiales</taxon>
        <taxon>Phyllobacteriaceae</taxon>
        <taxon>Aminobacter</taxon>
    </lineage>
</organism>
<reference evidence="1 2" key="1">
    <citation type="submission" date="2020-08" db="EMBL/GenBank/DDBJ databases">
        <title>Genomic Encyclopedia of Type Strains, Phase IV (KMG-IV): sequencing the most valuable type-strain genomes for metagenomic binning, comparative biology and taxonomic classification.</title>
        <authorList>
            <person name="Goeker M."/>
        </authorList>
    </citation>
    <scope>NUCLEOTIDE SEQUENCE [LARGE SCALE GENOMIC DNA]</scope>
    <source>
        <strain evidence="1 2">DSM 7051</strain>
    </source>
</reference>
<gene>
    <name evidence="1" type="ORF">GGR00_001243</name>
</gene>
<dbReference type="EMBL" id="JACHOU010000002">
    <property type="protein sequence ID" value="MBB6353475.1"/>
    <property type="molecule type" value="Genomic_DNA"/>
</dbReference>
<sequence>MKQIRIDDATATQLAQFATVSLGLDIDYRKGSAAIKAAMAAVGYDKDHIEVADDQAPKAQTAKPQADGGAPAKMIKIMIPNQDIPGSTAGKEAVPVGVNGKVYLIKRGIAVDVPSEVVEVLKNANKVQYDKGPNNEPINPTLVPTHPFSILG</sequence>
<evidence type="ECO:0000313" key="1">
    <source>
        <dbReference type="EMBL" id="MBB6353475.1"/>
    </source>
</evidence>
<accession>A0A7X0KJX2</accession>
<name>A0A7X0KJX2_9HYPH</name>
<evidence type="ECO:0000313" key="2">
    <source>
        <dbReference type="Proteomes" id="UP000536262"/>
    </source>
</evidence>